<proteinExistence type="predicted"/>
<gene>
    <name evidence="1" type="ORF">LCGC14_1373980</name>
</gene>
<reference evidence="1" key="1">
    <citation type="journal article" date="2015" name="Nature">
        <title>Complex archaea that bridge the gap between prokaryotes and eukaryotes.</title>
        <authorList>
            <person name="Spang A."/>
            <person name="Saw J.H."/>
            <person name="Jorgensen S.L."/>
            <person name="Zaremba-Niedzwiedzka K."/>
            <person name="Martijn J."/>
            <person name="Lind A.E."/>
            <person name="van Eijk R."/>
            <person name="Schleper C."/>
            <person name="Guy L."/>
            <person name="Ettema T.J."/>
        </authorList>
    </citation>
    <scope>NUCLEOTIDE SEQUENCE</scope>
</reference>
<sequence>MITELVADNMFGPYWLYVPLTYFTKFGEDFKTNSDKSIIKRLLEIPGLEVIKASPDLLDGGTGEVILVQPTSDVVEMVIGLQPQTIEWETNGGMTSNFKVMTIMVPRIRNTQTLQSGIAHFTV</sequence>
<evidence type="ECO:0000313" key="1">
    <source>
        <dbReference type="EMBL" id="KKM77053.1"/>
    </source>
</evidence>
<dbReference type="EMBL" id="LAZR01008706">
    <property type="protein sequence ID" value="KKM77053.1"/>
    <property type="molecule type" value="Genomic_DNA"/>
</dbReference>
<organism evidence="1">
    <name type="scientific">marine sediment metagenome</name>
    <dbReference type="NCBI Taxonomy" id="412755"/>
    <lineage>
        <taxon>unclassified sequences</taxon>
        <taxon>metagenomes</taxon>
        <taxon>ecological metagenomes</taxon>
    </lineage>
</organism>
<dbReference type="AlphaFoldDB" id="A0A0F9K4Y6"/>
<protein>
    <submittedName>
        <fullName evidence="1">Uncharacterized protein</fullName>
    </submittedName>
</protein>
<accession>A0A0F9K4Y6</accession>
<name>A0A0F9K4Y6_9ZZZZ</name>
<comment type="caution">
    <text evidence="1">The sequence shown here is derived from an EMBL/GenBank/DDBJ whole genome shotgun (WGS) entry which is preliminary data.</text>
</comment>